<evidence type="ECO:0000313" key="2">
    <source>
        <dbReference type="EMBL" id="VFK62451.1"/>
    </source>
</evidence>
<dbReference type="EMBL" id="CAADFT010000020">
    <property type="protein sequence ID" value="VFK42592.1"/>
    <property type="molecule type" value="Genomic_DNA"/>
</dbReference>
<gene>
    <name evidence="1" type="ORF">BECKTC1821E_GA0114239_10205</name>
    <name evidence="2" type="ORF">BECKTC1821F_GA0114240_107413</name>
</gene>
<sequence>MKETGRWREKNRPWETEALPAAEEQENRLGLRAKIEREGLVADLPVFRIVEMPLGFTVRGIARGEGGF</sequence>
<evidence type="ECO:0000313" key="1">
    <source>
        <dbReference type="EMBL" id="VFK42592.1"/>
    </source>
</evidence>
<protein>
    <submittedName>
        <fullName evidence="2">Uncharacterized protein</fullName>
    </submittedName>
</protein>
<dbReference type="EMBL" id="CAADFW010000074">
    <property type="protein sequence ID" value="VFK62451.1"/>
    <property type="molecule type" value="Genomic_DNA"/>
</dbReference>
<dbReference type="AlphaFoldDB" id="A0A451A8V7"/>
<accession>A0A451A8V7</accession>
<proteinExistence type="predicted"/>
<organism evidence="2">
    <name type="scientific">Candidatus Kentrum sp. TC</name>
    <dbReference type="NCBI Taxonomy" id="2126339"/>
    <lineage>
        <taxon>Bacteria</taxon>
        <taxon>Pseudomonadati</taxon>
        <taxon>Pseudomonadota</taxon>
        <taxon>Gammaproteobacteria</taxon>
        <taxon>Candidatus Kentrum</taxon>
    </lineage>
</organism>
<reference evidence="2" key="1">
    <citation type="submission" date="2019-02" db="EMBL/GenBank/DDBJ databases">
        <authorList>
            <person name="Gruber-Vodicka R. H."/>
            <person name="Seah K. B. B."/>
        </authorList>
    </citation>
    <scope>NUCLEOTIDE SEQUENCE</scope>
    <source>
        <strain evidence="1">BECK_BZ125</strain>
        <strain evidence="2">BECK_BZ126</strain>
    </source>
</reference>
<name>A0A451A8V7_9GAMM</name>